<evidence type="ECO:0000313" key="2">
    <source>
        <dbReference type="Proteomes" id="UP000320496"/>
    </source>
</evidence>
<dbReference type="GO" id="GO:0005829">
    <property type="term" value="C:cytosol"/>
    <property type="evidence" value="ECO:0007669"/>
    <property type="project" value="TreeGrafter"/>
</dbReference>
<dbReference type="AlphaFoldDB" id="A0A517Z4F2"/>
<dbReference type="InterPro" id="IPR036388">
    <property type="entry name" value="WH-like_DNA-bd_sf"/>
</dbReference>
<sequence length="143" mass="15733">MPRSTRFPAAVHILAILASKPDGYVSSTILAKSLNTHAVVVRRLLALLQEAGFIETQPGVRGGARLLVDPDSTTLRDIYDAVEDADVFRLHTPQPLCPFAQVVQKTMSPLMLQAEEQMKSTLARTRLSEISKPAARAWRRTGN</sequence>
<keyword evidence="2" id="KW-1185">Reference proteome</keyword>
<accession>A0A517Z4F2</accession>
<dbReference type="InterPro" id="IPR036390">
    <property type="entry name" value="WH_DNA-bd_sf"/>
</dbReference>
<dbReference type="PANTHER" id="PTHR33221:SF15">
    <property type="entry name" value="HTH-TYPE TRANSCRIPTIONAL REGULATOR YWGB-RELATED"/>
    <property type="match status" value="1"/>
</dbReference>
<dbReference type="KEGG" id="mri:Mal4_16670"/>
<dbReference type="InterPro" id="IPR000944">
    <property type="entry name" value="Tscrpt_reg_Rrf2"/>
</dbReference>
<dbReference type="Gene3D" id="1.10.10.10">
    <property type="entry name" value="Winged helix-like DNA-binding domain superfamily/Winged helix DNA-binding domain"/>
    <property type="match status" value="1"/>
</dbReference>
<dbReference type="GO" id="GO:0003700">
    <property type="term" value="F:DNA-binding transcription factor activity"/>
    <property type="evidence" value="ECO:0007669"/>
    <property type="project" value="TreeGrafter"/>
</dbReference>
<dbReference type="OrthoDB" id="9808360at2"/>
<dbReference type="PROSITE" id="PS51197">
    <property type="entry name" value="HTH_RRF2_2"/>
    <property type="match status" value="1"/>
</dbReference>
<dbReference type="Pfam" id="PF02082">
    <property type="entry name" value="Rrf2"/>
    <property type="match status" value="1"/>
</dbReference>
<evidence type="ECO:0000313" key="1">
    <source>
        <dbReference type="EMBL" id="QDU37356.1"/>
    </source>
</evidence>
<protein>
    <submittedName>
        <fullName evidence="1">HTH-type transcriptional regulator YwnA</fullName>
    </submittedName>
</protein>
<dbReference type="EMBL" id="CP036275">
    <property type="protein sequence ID" value="QDU37356.1"/>
    <property type="molecule type" value="Genomic_DNA"/>
</dbReference>
<proteinExistence type="predicted"/>
<dbReference type="RefSeq" id="WP_145368132.1">
    <property type="nucleotide sequence ID" value="NZ_CP036275.1"/>
</dbReference>
<dbReference type="PANTHER" id="PTHR33221">
    <property type="entry name" value="WINGED HELIX-TURN-HELIX TRANSCRIPTIONAL REGULATOR, RRF2 FAMILY"/>
    <property type="match status" value="1"/>
</dbReference>
<organism evidence="1 2">
    <name type="scientific">Maioricimonas rarisocia</name>
    <dbReference type="NCBI Taxonomy" id="2528026"/>
    <lineage>
        <taxon>Bacteria</taxon>
        <taxon>Pseudomonadati</taxon>
        <taxon>Planctomycetota</taxon>
        <taxon>Planctomycetia</taxon>
        <taxon>Planctomycetales</taxon>
        <taxon>Planctomycetaceae</taxon>
        <taxon>Maioricimonas</taxon>
    </lineage>
</organism>
<reference evidence="1 2" key="1">
    <citation type="submission" date="2019-02" db="EMBL/GenBank/DDBJ databases">
        <title>Deep-cultivation of Planctomycetes and their phenomic and genomic characterization uncovers novel biology.</title>
        <authorList>
            <person name="Wiegand S."/>
            <person name="Jogler M."/>
            <person name="Boedeker C."/>
            <person name="Pinto D."/>
            <person name="Vollmers J."/>
            <person name="Rivas-Marin E."/>
            <person name="Kohn T."/>
            <person name="Peeters S.H."/>
            <person name="Heuer A."/>
            <person name="Rast P."/>
            <person name="Oberbeckmann S."/>
            <person name="Bunk B."/>
            <person name="Jeske O."/>
            <person name="Meyerdierks A."/>
            <person name="Storesund J.E."/>
            <person name="Kallscheuer N."/>
            <person name="Luecker S."/>
            <person name="Lage O.M."/>
            <person name="Pohl T."/>
            <person name="Merkel B.J."/>
            <person name="Hornburger P."/>
            <person name="Mueller R.-W."/>
            <person name="Bruemmer F."/>
            <person name="Labrenz M."/>
            <person name="Spormann A.M."/>
            <person name="Op den Camp H."/>
            <person name="Overmann J."/>
            <person name="Amann R."/>
            <person name="Jetten M.S.M."/>
            <person name="Mascher T."/>
            <person name="Medema M.H."/>
            <person name="Devos D.P."/>
            <person name="Kaster A.-K."/>
            <person name="Ovreas L."/>
            <person name="Rohde M."/>
            <person name="Galperin M.Y."/>
            <person name="Jogler C."/>
        </authorList>
    </citation>
    <scope>NUCLEOTIDE SEQUENCE [LARGE SCALE GENOMIC DNA]</scope>
    <source>
        <strain evidence="1 2">Mal4</strain>
    </source>
</reference>
<dbReference type="Proteomes" id="UP000320496">
    <property type="component" value="Chromosome"/>
</dbReference>
<name>A0A517Z4F2_9PLAN</name>
<dbReference type="SUPFAM" id="SSF46785">
    <property type="entry name" value="Winged helix' DNA-binding domain"/>
    <property type="match status" value="1"/>
</dbReference>
<gene>
    <name evidence="1" type="primary">ywnA_1</name>
    <name evidence="1" type="ORF">Mal4_16670</name>
</gene>